<dbReference type="PANTHER" id="PTHR43798">
    <property type="entry name" value="MONOACYLGLYCEROL LIPASE"/>
    <property type="match status" value="1"/>
</dbReference>
<dbReference type="PANTHER" id="PTHR43798:SF5">
    <property type="entry name" value="MONOACYLGLYCEROL LIPASE ABHD6"/>
    <property type="match status" value="1"/>
</dbReference>
<dbReference type="InterPro" id="IPR000073">
    <property type="entry name" value="AB_hydrolase_1"/>
</dbReference>
<dbReference type="Proteomes" id="UP001500767">
    <property type="component" value="Unassembled WGS sequence"/>
</dbReference>
<dbReference type="SUPFAM" id="SSF53474">
    <property type="entry name" value="alpha/beta-Hydrolases"/>
    <property type="match status" value="1"/>
</dbReference>
<accession>A0ABP6XGL2</accession>
<sequence>MTDYVTSRRGDRVAYDRYGPVGGGPAVVLVAGAGSLRGDEAVVAATARLVAGEGVAVLVPDRLGRGESAAEGRLDLDREVDALRAVVDAAGGHAVLCGHSSGCSISLYATAQGVPVDGLVLWEAPLAAGAAATKDWVDGLEERIDAGELEAAQEWYMKDMPPEWLAGAKASPAWPAIYAGVVSLRADGQSLRWASAQLESEALRDQVDVPVLSVYGTSTVPVMTAAAARIRAVLPQTEVREVPGAHHTWEPAGFAPVLAGFVRSVAAGADRGDGRTTEPQASA</sequence>
<dbReference type="EMBL" id="BAAAYR010000002">
    <property type="protein sequence ID" value="GAA3564933.1"/>
    <property type="molecule type" value="Genomic_DNA"/>
</dbReference>
<dbReference type="RefSeq" id="WP_204910732.1">
    <property type="nucleotide sequence ID" value="NZ_BAAAYR010000002.1"/>
</dbReference>
<protein>
    <recommendedName>
        <fullName evidence="1">AB hydrolase-1 domain-containing protein</fullName>
    </recommendedName>
</protein>
<dbReference type="Pfam" id="PF12697">
    <property type="entry name" value="Abhydrolase_6"/>
    <property type="match status" value="1"/>
</dbReference>
<dbReference type="InterPro" id="IPR029058">
    <property type="entry name" value="AB_hydrolase_fold"/>
</dbReference>
<dbReference type="InterPro" id="IPR050266">
    <property type="entry name" value="AB_hydrolase_sf"/>
</dbReference>
<evidence type="ECO:0000259" key="1">
    <source>
        <dbReference type="Pfam" id="PF12697"/>
    </source>
</evidence>
<dbReference type="Gene3D" id="3.40.50.1820">
    <property type="entry name" value="alpha/beta hydrolase"/>
    <property type="match status" value="1"/>
</dbReference>
<proteinExistence type="predicted"/>
<evidence type="ECO:0000313" key="3">
    <source>
        <dbReference type="Proteomes" id="UP001500767"/>
    </source>
</evidence>
<keyword evidence="3" id="KW-1185">Reference proteome</keyword>
<comment type="caution">
    <text evidence="2">The sequence shown here is derived from an EMBL/GenBank/DDBJ whole genome shotgun (WGS) entry which is preliminary data.</text>
</comment>
<feature type="domain" description="AB hydrolase-1" evidence="1">
    <location>
        <begin position="27"/>
        <end position="249"/>
    </location>
</feature>
<gene>
    <name evidence="2" type="ORF">GCM10022197_20820</name>
</gene>
<reference evidence="3" key="1">
    <citation type="journal article" date="2019" name="Int. J. Syst. Evol. Microbiol.">
        <title>The Global Catalogue of Microorganisms (GCM) 10K type strain sequencing project: providing services to taxonomists for standard genome sequencing and annotation.</title>
        <authorList>
            <consortium name="The Broad Institute Genomics Platform"/>
            <consortium name="The Broad Institute Genome Sequencing Center for Infectious Disease"/>
            <person name="Wu L."/>
            <person name="Ma J."/>
        </authorList>
    </citation>
    <scope>NUCLEOTIDE SEQUENCE [LARGE SCALE GENOMIC DNA]</scope>
    <source>
        <strain evidence="3">JCM 16540</strain>
    </source>
</reference>
<name>A0ABP6XGL2_9ACTN</name>
<evidence type="ECO:0000313" key="2">
    <source>
        <dbReference type="EMBL" id="GAA3564933.1"/>
    </source>
</evidence>
<organism evidence="2 3">
    <name type="scientific">Microlunatus spumicola</name>
    <dbReference type="NCBI Taxonomy" id="81499"/>
    <lineage>
        <taxon>Bacteria</taxon>
        <taxon>Bacillati</taxon>
        <taxon>Actinomycetota</taxon>
        <taxon>Actinomycetes</taxon>
        <taxon>Propionibacteriales</taxon>
        <taxon>Propionibacteriaceae</taxon>
        <taxon>Microlunatus</taxon>
    </lineage>
</organism>